<dbReference type="EMBL" id="SLXF01000008">
    <property type="protein sequence ID" value="TCP05843.1"/>
    <property type="molecule type" value="Genomic_DNA"/>
</dbReference>
<keyword evidence="7" id="KW-0626">Porin</keyword>
<accession>A0AA46DBW2</accession>
<comment type="similarity">
    <text evidence="2">Belongs to the porin LamB (TC 1.B.3) family.</text>
</comment>
<dbReference type="InterPro" id="IPR050286">
    <property type="entry name" value="G_neg_Bact_CarbUptk_Porin"/>
</dbReference>
<evidence type="ECO:0000313" key="11">
    <source>
        <dbReference type="EMBL" id="TCP05843.1"/>
    </source>
</evidence>
<dbReference type="GO" id="GO:0006811">
    <property type="term" value="P:monoatomic ion transport"/>
    <property type="evidence" value="ECO:0007669"/>
    <property type="project" value="UniProtKB-KW"/>
</dbReference>
<dbReference type="GO" id="GO:0009279">
    <property type="term" value="C:cell outer membrane"/>
    <property type="evidence" value="ECO:0007669"/>
    <property type="project" value="UniProtKB-SubCell"/>
</dbReference>
<comment type="subcellular location">
    <subcellularLocation>
        <location evidence="1">Cell outer membrane</location>
        <topology evidence="1">Multi-pass membrane protein</topology>
    </subcellularLocation>
</comment>
<evidence type="ECO:0000313" key="12">
    <source>
        <dbReference type="Proteomes" id="UP000294772"/>
    </source>
</evidence>
<sequence length="417" mass="45612">MRLSDLMQARMRAPKRRLVAGAALALAAAGAAAQNNVSIEFSGYARAATGVNARGGTMVCFQLPGADTKYRLGNECDYVIEPSFAAKVAEIEGGGRWYVHFMPSVYRAWGDEEAGTSELTARFGQAYAYGLGIPQLSNGKVWAGRRFYDRVQLGINDQFLENHDGDGAGIEDMELGIGKFSYAFLMNPRAPSAVENRYEHAFRYTGIPTLANSELAVYFGYANTTSSKDQSTNPPTPKAEKNAHTRLGLYHVTQGTLGGSTFVGAKIERADDFRQWRAVLQQTGMLEGIRTGWDLIAEYRLKRVNGEDEKWYSLGGRTDTHISGPFRALVELGHDVIKPEGGPTRNLTKLTLAGAISAGNLPSSRPTIRLFYTYARWNDAAQDAINADTGLGSSRLSQVYGDRKSGSSIGVQFESWW</sequence>
<evidence type="ECO:0000256" key="10">
    <source>
        <dbReference type="SAM" id="SignalP"/>
    </source>
</evidence>
<feature type="chain" id="PRO_5041246178" evidence="10">
    <location>
        <begin position="34"/>
        <end position="417"/>
    </location>
</feature>
<name>A0AA46DBW2_9BURK</name>
<evidence type="ECO:0000256" key="2">
    <source>
        <dbReference type="ARBA" id="ARBA00007055"/>
    </source>
</evidence>
<evidence type="ECO:0000256" key="6">
    <source>
        <dbReference type="ARBA" id="ARBA00023065"/>
    </source>
</evidence>
<evidence type="ECO:0000256" key="1">
    <source>
        <dbReference type="ARBA" id="ARBA00004571"/>
    </source>
</evidence>
<dbReference type="GO" id="GO:0046930">
    <property type="term" value="C:pore complex"/>
    <property type="evidence" value="ECO:0007669"/>
    <property type="project" value="UniProtKB-KW"/>
</dbReference>
<organism evidence="11 12">
    <name type="scientific">Caldimonas thermodepolymerans</name>
    <dbReference type="NCBI Taxonomy" id="215580"/>
    <lineage>
        <taxon>Bacteria</taxon>
        <taxon>Pseudomonadati</taxon>
        <taxon>Pseudomonadota</taxon>
        <taxon>Betaproteobacteria</taxon>
        <taxon>Burkholderiales</taxon>
        <taxon>Sphaerotilaceae</taxon>
        <taxon>Caldimonas</taxon>
    </lineage>
</organism>
<proteinExistence type="inferred from homology"/>
<dbReference type="GO" id="GO:0015288">
    <property type="term" value="F:porin activity"/>
    <property type="evidence" value="ECO:0007669"/>
    <property type="project" value="UniProtKB-KW"/>
</dbReference>
<dbReference type="RefSeq" id="WP_132765804.1">
    <property type="nucleotide sequence ID" value="NZ_CALFFA010000035.1"/>
</dbReference>
<keyword evidence="10" id="KW-0732">Signal</keyword>
<keyword evidence="4" id="KW-1134">Transmembrane beta strand</keyword>
<evidence type="ECO:0000256" key="9">
    <source>
        <dbReference type="ARBA" id="ARBA00023237"/>
    </source>
</evidence>
<evidence type="ECO:0000256" key="7">
    <source>
        <dbReference type="ARBA" id="ARBA00023114"/>
    </source>
</evidence>
<keyword evidence="3" id="KW-0813">Transport</keyword>
<dbReference type="Proteomes" id="UP000294772">
    <property type="component" value="Unassembled WGS sequence"/>
</dbReference>
<protein>
    <submittedName>
        <fullName evidence="11">Maltoporin</fullName>
    </submittedName>
</protein>
<evidence type="ECO:0000256" key="4">
    <source>
        <dbReference type="ARBA" id="ARBA00022452"/>
    </source>
</evidence>
<dbReference type="InterPro" id="IPR003192">
    <property type="entry name" value="Porin_LamB"/>
</dbReference>
<comment type="caution">
    <text evidence="11">The sequence shown here is derived from an EMBL/GenBank/DDBJ whole genome shotgun (WGS) entry which is preliminary data.</text>
</comment>
<dbReference type="GO" id="GO:0015774">
    <property type="term" value="P:polysaccharide transport"/>
    <property type="evidence" value="ECO:0007669"/>
    <property type="project" value="TreeGrafter"/>
</dbReference>
<dbReference type="Pfam" id="PF02264">
    <property type="entry name" value="LamB"/>
    <property type="match status" value="1"/>
</dbReference>
<keyword evidence="9" id="KW-0998">Cell outer membrane</keyword>
<keyword evidence="8" id="KW-0472">Membrane</keyword>
<keyword evidence="6" id="KW-0406">Ion transport</keyword>
<keyword evidence="5" id="KW-0812">Transmembrane</keyword>
<gene>
    <name evidence="11" type="ORF">EV676_10876</name>
</gene>
<dbReference type="PANTHER" id="PTHR38762:SF1">
    <property type="entry name" value="CRYPTIC OUTER MEMBRANE PORIN BGLH-RELATED"/>
    <property type="match status" value="1"/>
</dbReference>
<dbReference type="AlphaFoldDB" id="A0AA46DBW2"/>
<dbReference type="SUPFAM" id="SSF56935">
    <property type="entry name" value="Porins"/>
    <property type="match status" value="1"/>
</dbReference>
<dbReference type="Gene3D" id="2.40.170.10">
    <property type="entry name" value="Porin, LamB type"/>
    <property type="match status" value="1"/>
</dbReference>
<reference evidence="11 12" key="1">
    <citation type="submission" date="2019-03" db="EMBL/GenBank/DDBJ databases">
        <title>Genomic Encyclopedia of Type Strains, Phase IV (KMG-IV): sequencing the most valuable type-strain genomes for metagenomic binning, comparative biology and taxonomic classification.</title>
        <authorList>
            <person name="Goeker M."/>
        </authorList>
    </citation>
    <scope>NUCLEOTIDE SEQUENCE [LARGE SCALE GENOMIC DNA]</scope>
    <source>
        <strain evidence="11 12">DSM 15264</strain>
    </source>
</reference>
<evidence type="ECO:0000256" key="8">
    <source>
        <dbReference type="ARBA" id="ARBA00023136"/>
    </source>
</evidence>
<dbReference type="PANTHER" id="PTHR38762">
    <property type="entry name" value="CRYPTIC OUTER MEMBRANE PORIN BGLH-RELATED"/>
    <property type="match status" value="1"/>
</dbReference>
<dbReference type="InterPro" id="IPR036998">
    <property type="entry name" value="Porin_LamB_sf"/>
</dbReference>
<feature type="signal peptide" evidence="10">
    <location>
        <begin position="1"/>
        <end position="33"/>
    </location>
</feature>
<evidence type="ECO:0000256" key="5">
    <source>
        <dbReference type="ARBA" id="ARBA00022692"/>
    </source>
</evidence>
<evidence type="ECO:0000256" key="3">
    <source>
        <dbReference type="ARBA" id="ARBA00022448"/>
    </source>
</evidence>
<dbReference type="GO" id="GO:0015144">
    <property type="term" value="F:carbohydrate transmembrane transporter activity"/>
    <property type="evidence" value="ECO:0007669"/>
    <property type="project" value="TreeGrafter"/>
</dbReference>